<evidence type="ECO:0000256" key="1">
    <source>
        <dbReference type="ARBA" id="ARBA00005046"/>
    </source>
</evidence>
<keyword evidence="4" id="KW-0408">Iron</keyword>
<dbReference type="GO" id="GO:0046872">
    <property type="term" value="F:metal ion binding"/>
    <property type="evidence" value="ECO:0007669"/>
    <property type="project" value="UniProtKB-KW"/>
</dbReference>
<dbReference type="InterPro" id="IPR007197">
    <property type="entry name" value="rSAM"/>
</dbReference>
<dbReference type="Proteomes" id="UP000682733">
    <property type="component" value="Unassembled WGS sequence"/>
</dbReference>
<dbReference type="GO" id="GO:0061798">
    <property type="term" value="F:GTP 3',8'-cyclase activity"/>
    <property type="evidence" value="ECO:0007669"/>
    <property type="project" value="TreeGrafter"/>
</dbReference>
<dbReference type="InterPro" id="IPR050105">
    <property type="entry name" value="MoCo_biosynth_MoaA/MoaC"/>
</dbReference>
<comment type="pathway">
    <text evidence="1">Cofactor biosynthesis; molybdopterin biosynthesis.</text>
</comment>
<reference evidence="8" key="1">
    <citation type="submission" date="2021-02" db="EMBL/GenBank/DDBJ databases">
        <authorList>
            <person name="Nowell W R."/>
        </authorList>
    </citation>
    <scope>NUCLEOTIDE SEQUENCE</scope>
</reference>
<dbReference type="AlphaFoldDB" id="A0A8S2XS38"/>
<dbReference type="GO" id="GO:0051536">
    <property type="term" value="F:iron-sulfur cluster binding"/>
    <property type="evidence" value="ECO:0007669"/>
    <property type="project" value="UniProtKB-KW"/>
</dbReference>
<accession>A0A8S2XS38</accession>
<protein>
    <recommendedName>
        <fullName evidence="7">Radical SAM core domain-containing protein</fullName>
    </recommendedName>
</protein>
<dbReference type="InterPro" id="IPR058240">
    <property type="entry name" value="rSAM_sf"/>
</dbReference>
<keyword evidence="6" id="KW-0501">Molybdenum cofactor biosynthesis</keyword>
<keyword evidence="5" id="KW-0411">Iron-sulfur</keyword>
<evidence type="ECO:0000256" key="6">
    <source>
        <dbReference type="ARBA" id="ARBA00023150"/>
    </source>
</evidence>
<evidence type="ECO:0000256" key="4">
    <source>
        <dbReference type="ARBA" id="ARBA00023004"/>
    </source>
</evidence>
<dbReference type="SUPFAM" id="SSF102114">
    <property type="entry name" value="Radical SAM enzymes"/>
    <property type="match status" value="1"/>
</dbReference>
<dbReference type="CDD" id="cd01335">
    <property type="entry name" value="Radical_SAM"/>
    <property type="match status" value="1"/>
</dbReference>
<feature type="non-terminal residue" evidence="8">
    <location>
        <position position="1"/>
    </location>
</feature>
<evidence type="ECO:0000313" key="8">
    <source>
        <dbReference type="EMBL" id="CAF4515582.1"/>
    </source>
</evidence>
<sequence length="179" mass="21214">PTLRKDLVDIVRLIKSCDEIKTIGITTNGVLLNRYLKQLHQAGLNSLNISLDTLVKEKFEFLTRRLAFTRVIVNIREALDSNYFPLIKINCVVMNKFNCDELCDFIELTRNQSTLAIRFIEYMPFDDNKWSDKKYFPYQEMLKLIKQHYSSTDVEQIVSDDKHDTTKWYRIKNYQGRFG</sequence>
<dbReference type="InterPro" id="IPR013785">
    <property type="entry name" value="Aldolase_TIM"/>
</dbReference>
<dbReference type="GO" id="GO:0006777">
    <property type="term" value="P:Mo-molybdopterin cofactor biosynthetic process"/>
    <property type="evidence" value="ECO:0007669"/>
    <property type="project" value="UniProtKB-KW"/>
</dbReference>
<evidence type="ECO:0000256" key="2">
    <source>
        <dbReference type="ARBA" id="ARBA00022691"/>
    </source>
</evidence>
<proteinExistence type="predicted"/>
<dbReference type="GO" id="GO:0061799">
    <property type="term" value="F:cyclic pyranopterin monophosphate synthase activity"/>
    <property type="evidence" value="ECO:0007669"/>
    <property type="project" value="TreeGrafter"/>
</dbReference>
<dbReference type="PANTHER" id="PTHR22960">
    <property type="entry name" value="MOLYBDOPTERIN COFACTOR SYNTHESIS PROTEIN A"/>
    <property type="match status" value="1"/>
</dbReference>
<keyword evidence="2" id="KW-0949">S-adenosyl-L-methionine</keyword>
<keyword evidence="3" id="KW-0479">Metal-binding</keyword>
<evidence type="ECO:0000313" key="9">
    <source>
        <dbReference type="Proteomes" id="UP000682733"/>
    </source>
</evidence>
<comment type="caution">
    <text evidence="8">The sequence shown here is derived from an EMBL/GenBank/DDBJ whole genome shotgun (WGS) entry which is preliminary data.</text>
</comment>
<dbReference type="EMBL" id="CAJOBA010099607">
    <property type="protein sequence ID" value="CAF4515582.1"/>
    <property type="molecule type" value="Genomic_DNA"/>
</dbReference>
<dbReference type="PANTHER" id="PTHR22960:SF0">
    <property type="entry name" value="MOLYBDENUM COFACTOR BIOSYNTHESIS PROTEIN 1"/>
    <property type="match status" value="1"/>
</dbReference>
<name>A0A8S2XS38_9BILA</name>
<dbReference type="Gene3D" id="3.20.20.70">
    <property type="entry name" value="Aldolase class I"/>
    <property type="match status" value="1"/>
</dbReference>
<evidence type="ECO:0000259" key="7">
    <source>
        <dbReference type="PROSITE" id="PS51918"/>
    </source>
</evidence>
<gene>
    <name evidence="8" type="ORF">TMI583_LOCUS48510</name>
</gene>
<organism evidence="8 9">
    <name type="scientific">Didymodactylos carnosus</name>
    <dbReference type="NCBI Taxonomy" id="1234261"/>
    <lineage>
        <taxon>Eukaryota</taxon>
        <taxon>Metazoa</taxon>
        <taxon>Spiralia</taxon>
        <taxon>Gnathifera</taxon>
        <taxon>Rotifera</taxon>
        <taxon>Eurotatoria</taxon>
        <taxon>Bdelloidea</taxon>
        <taxon>Philodinida</taxon>
        <taxon>Philodinidae</taxon>
        <taxon>Didymodactylos</taxon>
    </lineage>
</organism>
<dbReference type="PROSITE" id="PS51918">
    <property type="entry name" value="RADICAL_SAM"/>
    <property type="match status" value="1"/>
</dbReference>
<evidence type="ECO:0000256" key="3">
    <source>
        <dbReference type="ARBA" id="ARBA00022723"/>
    </source>
</evidence>
<feature type="domain" description="Radical SAM core" evidence="7">
    <location>
        <begin position="1"/>
        <end position="161"/>
    </location>
</feature>
<dbReference type="Pfam" id="PF04055">
    <property type="entry name" value="Radical_SAM"/>
    <property type="match status" value="1"/>
</dbReference>
<feature type="non-terminal residue" evidence="8">
    <location>
        <position position="179"/>
    </location>
</feature>
<evidence type="ECO:0000256" key="5">
    <source>
        <dbReference type="ARBA" id="ARBA00023014"/>
    </source>
</evidence>